<comment type="caution">
    <text evidence="4">The sequence shown here is derived from an EMBL/GenBank/DDBJ whole genome shotgun (WGS) entry which is preliminary data.</text>
</comment>
<reference evidence="4 5" key="1">
    <citation type="journal article" date="2024" name="Science">
        <title>Giant polyketide synthase enzymes in the biosynthesis of giant marine polyether toxins.</title>
        <authorList>
            <person name="Fallon T.R."/>
            <person name="Shende V.V."/>
            <person name="Wierzbicki I.H."/>
            <person name="Pendleton A.L."/>
            <person name="Watervoot N.F."/>
            <person name="Auber R.P."/>
            <person name="Gonzalez D.J."/>
            <person name="Wisecaver J.H."/>
            <person name="Moore B.S."/>
        </authorList>
    </citation>
    <scope>NUCLEOTIDE SEQUENCE [LARGE SCALE GENOMIC DNA]</scope>
    <source>
        <strain evidence="4 5">12B1</strain>
    </source>
</reference>
<dbReference type="InterPro" id="IPR024862">
    <property type="entry name" value="TRPV"/>
</dbReference>
<dbReference type="GO" id="GO:0005886">
    <property type="term" value="C:plasma membrane"/>
    <property type="evidence" value="ECO:0007669"/>
    <property type="project" value="TreeGrafter"/>
</dbReference>
<dbReference type="EMBL" id="JBGBPQ010000025">
    <property type="protein sequence ID" value="KAL1499449.1"/>
    <property type="molecule type" value="Genomic_DNA"/>
</dbReference>
<feature type="compositionally biased region" description="Polar residues" evidence="2">
    <location>
        <begin position="1091"/>
        <end position="1102"/>
    </location>
</feature>
<keyword evidence="3" id="KW-0812">Transmembrane</keyword>
<dbReference type="GO" id="GO:0005216">
    <property type="term" value="F:monoatomic ion channel activity"/>
    <property type="evidence" value="ECO:0007669"/>
    <property type="project" value="InterPro"/>
</dbReference>
<evidence type="ECO:0000313" key="4">
    <source>
        <dbReference type="EMBL" id="KAL1499449.1"/>
    </source>
</evidence>
<name>A0AB34IGY8_PRYPA</name>
<proteinExistence type="predicted"/>
<feature type="transmembrane region" description="Helical" evidence="3">
    <location>
        <begin position="679"/>
        <end position="704"/>
    </location>
</feature>
<evidence type="ECO:0000256" key="3">
    <source>
        <dbReference type="SAM" id="Phobius"/>
    </source>
</evidence>
<keyword evidence="5" id="KW-1185">Reference proteome</keyword>
<dbReference type="PANTHER" id="PTHR10582:SF2">
    <property type="entry name" value="INACTIVE"/>
    <property type="match status" value="1"/>
</dbReference>
<dbReference type="InterPro" id="IPR036770">
    <property type="entry name" value="Ankyrin_rpt-contain_sf"/>
</dbReference>
<feature type="transmembrane region" description="Helical" evidence="3">
    <location>
        <begin position="725"/>
        <end position="748"/>
    </location>
</feature>
<feature type="region of interest" description="Disordered" evidence="2">
    <location>
        <begin position="976"/>
        <end position="997"/>
    </location>
</feature>
<dbReference type="Proteomes" id="UP001515480">
    <property type="component" value="Unassembled WGS sequence"/>
</dbReference>
<keyword evidence="3" id="KW-0472">Membrane</keyword>
<dbReference type="Gene3D" id="1.25.40.20">
    <property type="entry name" value="Ankyrin repeat-containing domain"/>
    <property type="match status" value="1"/>
</dbReference>
<evidence type="ECO:0000256" key="1">
    <source>
        <dbReference type="ARBA" id="ARBA00022737"/>
    </source>
</evidence>
<keyword evidence="1" id="KW-0677">Repeat</keyword>
<gene>
    <name evidence="4" type="ORF">AB1Y20_011653</name>
</gene>
<dbReference type="AlphaFoldDB" id="A0AB34IGY8"/>
<dbReference type="PANTHER" id="PTHR10582">
    <property type="entry name" value="TRANSIENT RECEPTOR POTENTIAL ION CHANNEL PROTEIN"/>
    <property type="match status" value="1"/>
</dbReference>
<feature type="transmembrane region" description="Helical" evidence="3">
    <location>
        <begin position="642"/>
        <end position="667"/>
    </location>
</feature>
<protein>
    <recommendedName>
        <fullName evidence="6">Ion transport domain-containing protein</fullName>
    </recommendedName>
</protein>
<evidence type="ECO:0000256" key="2">
    <source>
        <dbReference type="SAM" id="MobiDB-lite"/>
    </source>
</evidence>
<keyword evidence="3" id="KW-1133">Transmembrane helix</keyword>
<evidence type="ECO:0000313" key="5">
    <source>
        <dbReference type="Proteomes" id="UP001515480"/>
    </source>
</evidence>
<feature type="region of interest" description="Disordered" evidence="2">
    <location>
        <begin position="1"/>
        <end position="31"/>
    </location>
</feature>
<feature type="transmembrane region" description="Helical" evidence="3">
    <location>
        <begin position="813"/>
        <end position="831"/>
    </location>
</feature>
<accession>A0AB34IGY8</accession>
<feature type="region of interest" description="Disordered" evidence="2">
    <location>
        <begin position="1045"/>
        <end position="1125"/>
    </location>
</feature>
<feature type="transmembrane region" description="Helical" evidence="3">
    <location>
        <begin position="598"/>
        <end position="621"/>
    </location>
</feature>
<sequence length="1167" mass="129338">MVEHHRRRVSHEGFVGTPVEGDDAGKPTGMAAKRRRASACAVVSDSTALARRALKRKLSANHLWELKLMAKRLELNRRNGVDELPAAAIALGLALQRLYRSRALRTSGVKGSAAELANGQWVRVDLERGFCLVKFHLTKLEHVNEDGQVTLHWSKFGTMPAGVCNLNRFPLVQLQQPPLDMCVSRVEAISRSALFRHRANKLKTLILLIHQQAWLTTPVSHVALPHLPLCGAQFPEAFVGDLDARMVDAYGATPLHALMHANSEESLDCAAALINIMPQLLLSVQAGPLGFKSELSGYRPLPSRELSLSERARMSRGGENALHIAVINQREDWILRKADGPAFNEAPAVHFGSTVMAFAAVFGMRRLLTHVLIERFPFGHVFHKVLLNGRITAEDALPAIEGMYSMSERIDRIRVVDGRTAYGMLHAVIANGNLAMYDFLVSVGADTSAEAKGLTPLKLCVRLGKLKMFEHIITQRMVRKSTWGPVREDYIALDEIDTMGLPGAMQVLELVAMSGTHRDAREMLSDDYMGGFLWQIVSHKWFLWGRTYHLMATLPEVVRTVLITFIACPSMFEGIPRQQDLVAWIDPEYVESPREETWLVLTIVLMAFLLARDVVEVFAWVRSRRAHPVFMGAKQTRRELNAIWAALRIWQRVMANLLGIIAIAIILGRSRLDGDGEQLLPSIRVVLAVSLLLCWIVPTSDLVMPWSEEMGTFSILVGKMLWSDVCCRFVPLFIPILISFSAAMTVQIPPATAIPGMERWSHISLSIENFLQLALGGSLVGNTYRPSLQLFGDPSDDHIAFAGAYVTATLYEVVGLLLLINLLIAIMSNTYERVRSKARMKWRIQITHNILRRELQLAVHVHPGTSLWWSVCERLLPGRGGQLWKRFEGPRVHAIQSKYAKVRTIKQTAHRASARHKHAHVATLPLSEAKAGRVSVVEISNVLKWHYVMRSVDKHCTDVNQNTLRLITVEPSVDWVPESTSNKTQGGKPERGDPATAAGDTLIELRAIREELRLLCARNDTHQSEQALRDAGCTRSKIMQAPHTENHAFSGPASVKGVTKKKEGSIESSATATWAEVAASSPTARKGPTAGNITDRAQSTSPDDVPPELTPTDGHTPKPQQHIAQTRQACARLPMDGTSGAVDENLNLSRRSRRKLGSVVLAASSAK</sequence>
<dbReference type="SUPFAM" id="SSF48403">
    <property type="entry name" value="Ankyrin repeat"/>
    <property type="match status" value="1"/>
</dbReference>
<organism evidence="4 5">
    <name type="scientific">Prymnesium parvum</name>
    <name type="common">Toxic golden alga</name>
    <dbReference type="NCBI Taxonomy" id="97485"/>
    <lineage>
        <taxon>Eukaryota</taxon>
        <taxon>Haptista</taxon>
        <taxon>Haptophyta</taxon>
        <taxon>Prymnesiophyceae</taxon>
        <taxon>Prymnesiales</taxon>
        <taxon>Prymnesiaceae</taxon>
        <taxon>Prymnesium</taxon>
    </lineage>
</organism>
<evidence type="ECO:0008006" key="6">
    <source>
        <dbReference type="Google" id="ProtNLM"/>
    </source>
</evidence>
<dbReference type="GO" id="GO:0098703">
    <property type="term" value="P:calcium ion import across plasma membrane"/>
    <property type="evidence" value="ECO:0007669"/>
    <property type="project" value="TreeGrafter"/>
</dbReference>